<keyword evidence="3" id="KW-1185">Reference proteome</keyword>
<feature type="region of interest" description="Disordered" evidence="1">
    <location>
        <begin position="49"/>
        <end position="78"/>
    </location>
</feature>
<evidence type="ECO:0000313" key="2">
    <source>
        <dbReference type="EMBL" id="MDQ0513333.1"/>
    </source>
</evidence>
<dbReference type="Proteomes" id="UP001235094">
    <property type="component" value="Unassembled WGS sequence"/>
</dbReference>
<name>A0ABU0LXC5_9HYPH</name>
<protein>
    <submittedName>
        <fullName evidence="2">Uncharacterized protein</fullName>
    </submittedName>
</protein>
<evidence type="ECO:0000313" key="3">
    <source>
        <dbReference type="Proteomes" id="UP001235094"/>
    </source>
</evidence>
<evidence type="ECO:0000256" key="1">
    <source>
        <dbReference type="SAM" id="MobiDB-lite"/>
    </source>
</evidence>
<gene>
    <name evidence="2" type="ORF">QOZ99_004252</name>
</gene>
<reference evidence="2 3" key="1">
    <citation type="submission" date="2023-07" db="EMBL/GenBank/DDBJ databases">
        <title>Genomic Encyclopedia of Type Strains, Phase IV (KMG-IV): sequencing the most valuable type-strain genomes for metagenomic binning, comparative biology and taxonomic classification.</title>
        <authorList>
            <person name="Goeker M."/>
        </authorList>
    </citation>
    <scope>NUCLEOTIDE SEQUENCE [LARGE SCALE GENOMIC DNA]</scope>
    <source>
        <strain evidence="2 3">DSM 15561</strain>
    </source>
</reference>
<sequence>MNPESIRREAALIPDAGLFISETGSHLAIWDDQTAYFAALLSFRSAREADGSPGAGRLDGSGRKPPQRGSWRHRISGGCRSVSRSIVDIRQETGSPTKGSLSPLSASFGKRFKWPSDPNVATETQSPMTGSI</sequence>
<proteinExistence type="predicted"/>
<accession>A0ABU0LXC5</accession>
<organism evidence="2 3">
    <name type="scientific">Ancylobacter amanitiformis</name>
    <dbReference type="NCBI Taxonomy" id="217069"/>
    <lineage>
        <taxon>Bacteria</taxon>
        <taxon>Pseudomonadati</taxon>
        <taxon>Pseudomonadota</taxon>
        <taxon>Alphaproteobacteria</taxon>
        <taxon>Hyphomicrobiales</taxon>
        <taxon>Xanthobacteraceae</taxon>
        <taxon>Ancylobacter</taxon>
    </lineage>
</organism>
<dbReference type="RefSeq" id="WP_306891966.1">
    <property type="nucleotide sequence ID" value="NZ_JAUSVR010000026.1"/>
</dbReference>
<dbReference type="EMBL" id="JAUSVR010000026">
    <property type="protein sequence ID" value="MDQ0513333.1"/>
    <property type="molecule type" value="Genomic_DNA"/>
</dbReference>
<comment type="caution">
    <text evidence="2">The sequence shown here is derived from an EMBL/GenBank/DDBJ whole genome shotgun (WGS) entry which is preliminary data.</text>
</comment>